<accession>A0ABQ7EC01</accession>
<name>A0ABQ7EC01_BRACR</name>
<protein>
    <submittedName>
        <fullName evidence="2">Uncharacterized protein</fullName>
    </submittedName>
</protein>
<evidence type="ECO:0000313" key="3">
    <source>
        <dbReference type="Proteomes" id="UP000266723"/>
    </source>
</evidence>
<gene>
    <name evidence="2" type="ORF">DY000_02022584</name>
</gene>
<comment type="caution">
    <text evidence="2">The sequence shown here is derived from an EMBL/GenBank/DDBJ whole genome shotgun (WGS) entry which is preliminary data.</text>
</comment>
<sequence>MKGNRMRRKSLPGGDGSQTTGEAMDTRTKSVRGSPTSEQDRGLGKSLLAKFDVQQLNKGITSLSLRNNPRMFGRVDLSVRGSPTSEQDRGLGKSLLAKFDVQQLNKGITSLPRIASFNCLVFDLVIGPLKKRNWSLSLCWSDWDEDGRTTLGLRSGQSASGLGFPSPSSSPSSPSSLSPSSPSSLFSSSSRSARPASLQCHSLLAGSAPHAEDTDSAMVTSLCPFCC</sequence>
<evidence type="ECO:0000313" key="2">
    <source>
        <dbReference type="EMBL" id="KAF3594051.1"/>
    </source>
</evidence>
<dbReference type="Proteomes" id="UP000266723">
    <property type="component" value="Unassembled WGS sequence"/>
</dbReference>
<evidence type="ECO:0000256" key="1">
    <source>
        <dbReference type="SAM" id="MobiDB-lite"/>
    </source>
</evidence>
<feature type="compositionally biased region" description="Low complexity" evidence="1">
    <location>
        <begin position="158"/>
        <end position="190"/>
    </location>
</feature>
<reference evidence="2 3" key="1">
    <citation type="journal article" date="2020" name="BMC Genomics">
        <title>Intraspecific diversification of the crop wild relative Brassica cretica Lam. using demographic model selection.</title>
        <authorList>
            <person name="Kioukis A."/>
            <person name="Michalopoulou V.A."/>
            <person name="Briers L."/>
            <person name="Pirintsos S."/>
            <person name="Studholme D.J."/>
            <person name="Pavlidis P."/>
            <person name="Sarris P.F."/>
        </authorList>
    </citation>
    <scope>NUCLEOTIDE SEQUENCE [LARGE SCALE GENOMIC DNA]</scope>
    <source>
        <strain evidence="3">cv. PFS-1207/04</strain>
    </source>
</reference>
<proteinExistence type="predicted"/>
<dbReference type="EMBL" id="QGKV02000299">
    <property type="protein sequence ID" value="KAF3594051.1"/>
    <property type="molecule type" value="Genomic_DNA"/>
</dbReference>
<organism evidence="2 3">
    <name type="scientific">Brassica cretica</name>
    <name type="common">Mustard</name>
    <dbReference type="NCBI Taxonomy" id="69181"/>
    <lineage>
        <taxon>Eukaryota</taxon>
        <taxon>Viridiplantae</taxon>
        <taxon>Streptophyta</taxon>
        <taxon>Embryophyta</taxon>
        <taxon>Tracheophyta</taxon>
        <taxon>Spermatophyta</taxon>
        <taxon>Magnoliopsida</taxon>
        <taxon>eudicotyledons</taxon>
        <taxon>Gunneridae</taxon>
        <taxon>Pentapetalae</taxon>
        <taxon>rosids</taxon>
        <taxon>malvids</taxon>
        <taxon>Brassicales</taxon>
        <taxon>Brassicaceae</taxon>
        <taxon>Brassiceae</taxon>
        <taxon>Brassica</taxon>
    </lineage>
</organism>
<feature type="region of interest" description="Disordered" evidence="1">
    <location>
        <begin position="1"/>
        <end position="42"/>
    </location>
</feature>
<feature type="region of interest" description="Disordered" evidence="1">
    <location>
        <begin position="151"/>
        <end position="190"/>
    </location>
</feature>
<feature type="compositionally biased region" description="Basic residues" evidence="1">
    <location>
        <begin position="1"/>
        <end position="10"/>
    </location>
</feature>
<keyword evidence="3" id="KW-1185">Reference proteome</keyword>